<dbReference type="Pfam" id="PF07786">
    <property type="entry name" value="HGSNAT_cat"/>
    <property type="match status" value="1"/>
</dbReference>
<evidence type="ECO:0000259" key="2">
    <source>
        <dbReference type="Pfam" id="PF07786"/>
    </source>
</evidence>
<name>A0ABN8W3F3_9PROT</name>
<feature type="transmembrane region" description="Helical" evidence="1">
    <location>
        <begin position="51"/>
        <end position="73"/>
    </location>
</feature>
<dbReference type="InterPro" id="IPR012429">
    <property type="entry name" value="HGSNAT_cat"/>
</dbReference>
<evidence type="ECO:0000313" key="4">
    <source>
        <dbReference type="Proteomes" id="UP001154272"/>
    </source>
</evidence>
<organism evidence="3 4">
    <name type="scientific">Commensalibacter papalotli</name>
    <name type="common">ex Botero et al. 2024</name>
    <dbReference type="NCBI Taxonomy" id="2972766"/>
    <lineage>
        <taxon>Bacteria</taxon>
        <taxon>Pseudomonadati</taxon>
        <taxon>Pseudomonadota</taxon>
        <taxon>Alphaproteobacteria</taxon>
        <taxon>Acetobacterales</taxon>
        <taxon>Acetobacteraceae</taxon>
    </lineage>
</organism>
<feature type="transmembrane region" description="Helical" evidence="1">
    <location>
        <begin position="262"/>
        <end position="280"/>
    </location>
</feature>
<feature type="transmembrane region" description="Helical" evidence="1">
    <location>
        <begin position="383"/>
        <end position="403"/>
    </location>
</feature>
<feature type="transmembrane region" description="Helical" evidence="1">
    <location>
        <begin position="126"/>
        <end position="146"/>
    </location>
</feature>
<proteinExistence type="predicted"/>
<gene>
    <name evidence="3" type="ORF">R83534S58_LOCUS475</name>
</gene>
<feature type="transmembrane region" description="Helical" evidence="1">
    <location>
        <begin position="158"/>
        <end position="176"/>
    </location>
</feature>
<feature type="transmembrane region" description="Helical" evidence="1">
    <location>
        <begin position="233"/>
        <end position="250"/>
    </location>
</feature>
<feature type="transmembrane region" description="Helical" evidence="1">
    <location>
        <begin position="335"/>
        <end position="363"/>
    </location>
</feature>
<feature type="transmembrane region" description="Helical" evidence="1">
    <location>
        <begin position="181"/>
        <end position="200"/>
    </location>
</feature>
<feature type="transmembrane region" description="Helical" evidence="1">
    <location>
        <begin position="93"/>
        <end position="114"/>
    </location>
</feature>
<accession>A0ABN8W3F3</accession>
<keyword evidence="1" id="KW-0472">Membrane</keyword>
<reference evidence="3" key="1">
    <citation type="submission" date="2022-10" db="EMBL/GenBank/DDBJ databases">
        <authorList>
            <person name="Botero Cardona J."/>
        </authorList>
    </citation>
    <scope>NUCLEOTIDE SEQUENCE</scope>
    <source>
        <strain evidence="3">R-83534</strain>
    </source>
</reference>
<keyword evidence="1" id="KW-1133">Transmembrane helix</keyword>
<keyword evidence="4" id="KW-1185">Reference proteome</keyword>
<protein>
    <submittedName>
        <fullName evidence="3">DUF1624 family</fullName>
    </submittedName>
</protein>
<dbReference type="Proteomes" id="UP001154272">
    <property type="component" value="Unassembled WGS sequence"/>
</dbReference>
<comment type="caution">
    <text evidence="3">The sequence shown here is derived from an EMBL/GenBank/DDBJ whole genome shotgun (WGS) entry which is preliminary data.</text>
</comment>
<dbReference type="PANTHER" id="PTHR40407:SF1">
    <property type="entry name" value="HEPARAN-ALPHA-GLUCOSAMINIDE N-ACETYLTRANSFERASE CATALYTIC DOMAIN-CONTAINING PROTEIN"/>
    <property type="match status" value="1"/>
</dbReference>
<keyword evidence="1" id="KW-0812">Transmembrane</keyword>
<sequence length="419" mass="48921">MISTLQMLTNIVKDLQCLILKRNMLGMFKDKMTKSAQSVQSISQRLKSIDILRGIVILIMIIDHIRETFFLHLQVSDPMNISTTPLDLYISRSLAHICAPIFVFLTGLSAYLYGQKQQHKSEVSRFLLIRGSFLVILEITIINFAWTFEFPPHRLFLQVIWAIGLSMISLSALIWLPRKMLFTLAIIIIAGHNLLDNIHFSNESALYIPWAVIHDRVWISISNIIQFRTTYPVLPWIGVISVGYYCGSWFNPSFPPKQRQKYVKITALTLLTSFIIIRMINLYGDHPWFYGDSPVETVMSFFNVTKYPPSFLFLLITLSIGFFLLSLLERYQHSFLLSYAAIFGSVPLFFYIIHLFILKLLYLGAIYQFGKNKGDYFGFNEVWQLWACWFFLILILYPFVCFFSKYKANHKHITWLKYL</sequence>
<evidence type="ECO:0000256" key="1">
    <source>
        <dbReference type="SAM" id="Phobius"/>
    </source>
</evidence>
<dbReference type="PANTHER" id="PTHR40407">
    <property type="entry name" value="MEMBRANE PROTEIN-LIKE PROTEIN"/>
    <property type="match status" value="1"/>
</dbReference>
<evidence type="ECO:0000313" key="3">
    <source>
        <dbReference type="EMBL" id="CAI3930022.1"/>
    </source>
</evidence>
<feature type="domain" description="Heparan-alpha-glucosaminide N-acetyltransferase catalytic" evidence="2">
    <location>
        <begin position="45"/>
        <end position="261"/>
    </location>
</feature>
<feature type="transmembrane region" description="Helical" evidence="1">
    <location>
        <begin position="310"/>
        <end position="328"/>
    </location>
</feature>
<dbReference type="EMBL" id="CAMXCH010000001">
    <property type="protein sequence ID" value="CAI3930022.1"/>
    <property type="molecule type" value="Genomic_DNA"/>
</dbReference>